<comment type="catalytic activity">
    <reaction evidence="2">
        <text>ATP + H2O = ADP + phosphate + H(+)</text>
        <dbReference type="Rhea" id="RHEA:13065"/>
        <dbReference type="ChEBI" id="CHEBI:15377"/>
        <dbReference type="ChEBI" id="CHEBI:15378"/>
        <dbReference type="ChEBI" id="CHEBI:30616"/>
        <dbReference type="ChEBI" id="CHEBI:43474"/>
        <dbReference type="ChEBI" id="CHEBI:456216"/>
        <dbReference type="EC" id="3.6.4.13"/>
    </reaction>
</comment>
<dbReference type="FunFam" id="3.40.50.300:FF:000500">
    <property type="entry name" value="ATP-dependent RNA helicase DHX29"/>
    <property type="match status" value="1"/>
</dbReference>
<keyword evidence="6" id="KW-1185">Reference proteome</keyword>
<feature type="compositionally biased region" description="Polar residues" evidence="3">
    <location>
        <begin position="332"/>
        <end position="352"/>
    </location>
</feature>
<dbReference type="InterPro" id="IPR014001">
    <property type="entry name" value="Helicase_ATP-bd"/>
</dbReference>
<evidence type="ECO:0000259" key="4">
    <source>
        <dbReference type="PROSITE" id="PS51192"/>
    </source>
</evidence>
<dbReference type="AlphaFoldDB" id="A0A0H2S7K2"/>
<dbReference type="GO" id="GO:0003723">
    <property type="term" value="F:RNA binding"/>
    <property type="evidence" value="ECO:0007669"/>
    <property type="project" value="TreeGrafter"/>
</dbReference>
<accession>A0A0H2S7K2</accession>
<evidence type="ECO:0000313" key="6">
    <source>
        <dbReference type="Proteomes" id="UP000053477"/>
    </source>
</evidence>
<dbReference type="Pfam" id="PF00270">
    <property type="entry name" value="DEAD"/>
    <property type="match status" value="1"/>
</dbReference>
<protein>
    <recommendedName>
        <fullName evidence="1">RNA helicase</fullName>
        <ecNumber evidence="1">3.6.4.13</ecNumber>
    </recommendedName>
</protein>
<evidence type="ECO:0000256" key="3">
    <source>
        <dbReference type="SAM" id="MobiDB-lite"/>
    </source>
</evidence>
<evidence type="ECO:0000256" key="2">
    <source>
        <dbReference type="ARBA" id="ARBA00047984"/>
    </source>
</evidence>
<dbReference type="EC" id="3.6.4.13" evidence="1"/>
<dbReference type="CDD" id="cd17917">
    <property type="entry name" value="DEXHc_RHA-like"/>
    <property type="match status" value="1"/>
</dbReference>
<name>A0A0H2S7K2_9AGAM</name>
<dbReference type="PROSITE" id="PS51192">
    <property type="entry name" value="HELICASE_ATP_BIND_1"/>
    <property type="match status" value="1"/>
</dbReference>
<organism evidence="5 6">
    <name type="scientific">Schizopora paradoxa</name>
    <dbReference type="NCBI Taxonomy" id="27342"/>
    <lineage>
        <taxon>Eukaryota</taxon>
        <taxon>Fungi</taxon>
        <taxon>Dikarya</taxon>
        <taxon>Basidiomycota</taxon>
        <taxon>Agaricomycotina</taxon>
        <taxon>Agaricomycetes</taxon>
        <taxon>Hymenochaetales</taxon>
        <taxon>Schizoporaceae</taxon>
        <taxon>Schizopora</taxon>
    </lineage>
</organism>
<feature type="compositionally biased region" description="Low complexity" evidence="3">
    <location>
        <begin position="560"/>
        <end position="573"/>
    </location>
</feature>
<dbReference type="OrthoDB" id="5600252at2759"/>
<dbReference type="Gene3D" id="3.40.50.300">
    <property type="entry name" value="P-loop containing nucleotide triphosphate hydrolases"/>
    <property type="match status" value="1"/>
</dbReference>
<dbReference type="InParanoid" id="A0A0H2S7K2"/>
<dbReference type="SUPFAM" id="SSF52540">
    <property type="entry name" value="P-loop containing nucleoside triphosphate hydrolases"/>
    <property type="match status" value="1"/>
</dbReference>
<reference evidence="5 6" key="1">
    <citation type="submission" date="2015-04" db="EMBL/GenBank/DDBJ databases">
        <title>Complete genome sequence of Schizopora paradoxa KUC8140, a cosmopolitan wood degrader in East Asia.</title>
        <authorList>
            <consortium name="DOE Joint Genome Institute"/>
            <person name="Min B."/>
            <person name="Park H."/>
            <person name="Jang Y."/>
            <person name="Kim J.-J."/>
            <person name="Kim K.H."/>
            <person name="Pangilinan J."/>
            <person name="Lipzen A."/>
            <person name="Riley R."/>
            <person name="Grigoriev I.V."/>
            <person name="Spatafora J.W."/>
            <person name="Choi I.-G."/>
        </authorList>
    </citation>
    <scope>NUCLEOTIDE SEQUENCE [LARGE SCALE GENOMIC DNA]</scope>
    <source>
        <strain evidence="5 6">KUC8140</strain>
    </source>
</reference>
<dbReference type="FunCoup" id="A0A0H2S7K2">
    <property type="interactions" value="392"/>
</dbReference>
<evidence type="ECO:0000256" key="1">
    <source>
        <dbReference type="ARBA" id="ARBA00012552"/>
    </source>
</evidence>
<feature type="region of interest" description="Disordered" evidence="3">
    <location>
        <begin position="332"/>
        <end position="361"/>
    </location>
</feature>
<dbReference type="PANTHER" id="PTHR18934:SF145">
    <property type="entry name" value="ATP-DEPENDENT RNA HELICASE DHX57-RELATED"/>
    <property type="match status" value="1"/>
</dbReference>
<evidence type="ECO:0000313" key="5">
    <source>
        <dbReference type="EMBL" id="KLO20230.1"/>
    </source>
</evidence>
<dbReference type="GO" id="GO:0003724">
    <property type="term" value="F:RNA helicase activity"/>
    <property type="evidence" value="ECO:0007669"/>
    <property type="project" value="UniProtKB-EC"/>
</dbReference>
<dbReference type="GO" id="GO:0005524">
    <property type="term" value="F:ATP binding"/>
    <property type="evidence" value="ECO:0007669"/>
    <property type="project" value="InterPro"/>
</dbReference>
<feature type="compositionally biased region" description="Basic and acidic residues" evidence="3">
    <location>
        <begin position="545"/>
        <end position="559"/>
    </location>
</feature>
<dbReference type="InterPro" id="IPR027417">
    <property type="entry name" value="P-loop_NTPase"/>
</dbReference>
<dbReference type="EMBL" id="KQ085883">
    <property type="protein sequence ID" value="KLO20230.1"/>
    <property type="molecule type" value="Genomic_DNA"/>
</dbReference>
<dbReference type="STRING" id="27342.A0A0H2S7K2"/>
<dbReference type="Proteomes" id="UP000053477">
    <property type="component" value="Unassembled WGS sequence"/>
</dbReference>
<dbReference type="PANTHER" id="PTHR18934">
    <property type="entry name" value="ATP-DEPENDENT RNA HELICASE"/>
    <property type="match status" value="1"/>
</dbReference>
<feature type="region of interest" description="Disordered" evidence="3">
    <location>
        <begin position="545"/>
        <end position="573"/>
    </location>
</feature>
<dbReference type="InterPro" id="IPR011545">
    <property type="entry name" value="DEAD/DEAH_box_helicase_dom"/>
</dbReference>
<dbReference type="SMART" id="SM00487">
    <property type="entry name" value="DEXDc"/>
    <property type="match status" value="1"/>
</dbReference>
<gene>
    <name evidence="5" type="ORF">SCHPADRAFT_35983</name>
</gene>
<proteinExistence type="predicted"/>
<feature type="region of interest" description="Disordered" evidence="3">
    <location>
        <begin position="211"/>
        <end position="239"/>
    </location>
</feature>
<feature type="domain" description="Helicase ATP-binding" evidence="4">
    <location>
        <begin position="613"/>
        <end position="765"/>
    </location>
</feature>
<sequence length="765" mass="85107">MPPKKKKTQMKKVERGFATTSIPKKVVAPPVAETEPEPIVDVESVKEPDVSKDAVNSLDERELKLQDFVDRCQERTEKEILRNLKTIEYERRISTTWPLIELDEGTQNEILQMLEGIEPVKDPWSRTASKDSDKFLEQLGILYGTLRRLGLRDSSVMESIAFSSKIDLDEVTDWLYIRSVPDDLEFDSVQQTQGNKISIREINQLAPAIQAITSPSPSPPKRSIEREKGKGQKAVSQVKPETPAITSQLALMDIDEDPNIAYVQLKLKVFELTSSAGISKQAHPNDPLIAALHSRIDAVKKDYLFREKLAEAQFQAKRKEWLSSSALARLQGRQTSALSTPPESRTSVSTPIPATDSPPKLGDVFNNDSDNESEGGMLQLLEPMPSEVIDSAGTTITVRNLPIPKTWTNRTPKRLLQEVATSLDRSAAISYKELSGGSRAKRMAVTVRWAGGLQSEWVMNDVACHDLPQAEFYIATLAAHALTYASHSEGFQVADVNSKSQTAYKSLPPSFRDLWEELERKRKSEEDKNNRDIWAKLGDLLEIKSSPVEETRPTQKKASEPSQSSSRSYPSLPFKASSEIESEYQKMQATTAYQDMLLQRNTLPIAAYRGNIVDTIDTARVVVLSGETGCGKSTQLPSFILEDHLSRGQHCKIVVTEPRRISAISLAQRVSQELGEASGTVGTSSSLVGYSIRLESHTSKKTRLTFVTNGIALRMLESGSGKNGQGTAFDDITHIVVDEVHERNIDSDFLLIVLKSLLDHRRDLK</sequence>